<dbReference type="EMBL" id="JARXIC010000001">
    <property type="protein sequence ID" value="MDQ8192800.1"/>
    <property type="molecule type" value="Genomic_DNA"/>
</dbReference>
<dbReference type="Proteomes" id="UP001243717">
    <property type="component" value="Unassembled WGS sequence"/>
</dbReference>
<dbReference type="Gene3D" id="3.60.21.10">
    <property type="match status" value="1"/>
</dbReference>
<name>A0ABU1ADM3_9BACT</name>
<evidence type="ECO:0000259" key="2">
    <source>
        <dbReference type="SMART" id="SM00854"/>
    </source>
</evidence>
<dbReference type="SMART" id="SM00854">
    <property type="entry name" value="PGA_cap"/>
    <property type="match status" value="1"/>
</dbReference>
<organism evidence="3 4">
    <name type="scientific">Thalassobacterium sedimentorum</name>
    <dbReference type="NCBI Taxonomy" id="3041258"/>
    <lineage>
        <taxon>Bacteria</taxon>
        <taxon>Pseudomonadati</taxon>
        <taxon>Verrucomicrobiota</taxon>
        <taxon>Opitutia</taxon>
        <taxon>Puniceicoccales</taxon>
        <taxon>Coraliomargaritaceae</taxon>
        <taxon>Thalassobacterium</taxon>
    </lineage>
</organism>
<evidence type="ECO:0000313" key="4">
    <source>
        <dbReference type="Proteomes" id="UP001243717"/>
    </source>
</evidence>
<keyword evidence="4" id="KW-1185">Reference proteome</keyword>
<protein>
    <submittedName>
        <fullName evidence="3">CapA family protein</fullName>
        <ecNumber evidence="3">3.1.-.-</ecNumber>
    </submittedName>
</protein>
<comment type="caution">
    <text evidence="3">The sequence shown here is derived from an EMBL/GenBank/DDBJ whole genome shotgun (WGS) entry which is preliminary data.</text>
</comment>
<dbReference type="PANTHER" id="PTHR33393">
    <property type="entry name" value="POLYGLUTAMINE SYNTHESIS ACCESSORY PROTEIN RV0574C-RELATED"/>
    <property type="match status" value="1"/>
</dbReference>
<keyword evidence="3" id="KW-0378">Hydrolase</keyword>
<dbReference type="InterPro" id="IPR019079">
    <property type="entry name" value="Capsule_synth_CapA"/>
</dbReference>
<dbReference type="InterPro" id="IPR029052">
    <property type="entry name" value="Metallo-depent_PP-like"/>
</dbReference>
<dbReference type="EC" id="3.1.-.-" evidence="3"/>
<proteinExistence type="inferred from homology"/>
<dbReference type="PANTHER" id="PTHR33393:SF13">
    <property type="entry name" value="PGA BIOSYNTHESIS PROTEIN CAPA"/>
    <property type="match status" value="1"/>
</dbReference>
<dbReference type="Pfam" id="PF09587">
    <property type="entry name" value="PGA_cap"/>
    <property type="match status" value="1"/>
</dbReference>
<comment type="similarity">
    <text evidence="1">Belongs to the CapA family.</text>
</comment>
<evidence type="ECO:0000313" key="3">
    <source>
        <dbReference type="EMBL" id="MDQ8192800.1"/>
    </source>
</evidence>
<accession>A0ABU1ADM3</accession>
<dbReference type="SUPFAM" id="SSF56300">
    <property type="entry name" value="Metallo-dependent phosphatases"/>
    <property type="match status" value="1"/>
</dbReference>
<dbReference type="InterPro" id="IPR052169">
    <property type="entry name" value="CW_Biosynth-Accessory"/>
</dbReference>
<dbReference type="CDD" id="cd07381">
    <property type="entry name" value="MPP_CapA"/>
    <property type="match status" value="1"/>
</dbReference>
<feature type="domain" description="Capsule synthesis protein CapA" evidence="2">
    <location>
        <begin position="8"/>
        <end position="242"/>
    </location>
</feature>
<dbReference type="GO" id="GO:0016787">
    <property type="term" value="F:hydrolase activity"/>
    <property type="evidence" value="ECO:0007669"/>
    <property type="project" value="UniProtKB-KW"/>
</dbReference>
<dbReference type="RefSeq" id="WP_308983310.1">
    <property type="nucleotide sequence ID" value="NZ_JARXIC010000001.1"/>
</dbReference>
<sequence>MIESTSMKINFAGDICLQNYRPDDFRLSSSWMGVQQLLNDADYTIANFEGTITEPNWDCVHKIGLPVRRESLEALAVDNFIFNVGNNHFGDFGEKGAKLTIDTFKELGVRWFGYGDRLLDARKPLVLEHENCRIACLSYVDVTTNSDFLARYDSLGVPPLAFPDVLHDIEAIQKNVDYIVVNLHWGIENVFYPTYDQIHMAHAIIDAGVDVIIGHHQHVYQGMEEYGDGVIFYGLGNFIMPDLQYKYQYQDGPILEKKLKQLQENKEAIIAQIDFSPEGFKYKIIPVKQTGNAIPQIANFDEWSIPYAEINEKLLSFIKKKRRQINAVRLHQYRLIYNGRIFQNIYSYPTIDKLSFRALWDSLRKSLI</sequence>
<gene>
    <name evidence="3" type="ORF">QEH59_00085</name>
</gene>
<reference evidence="3 4" key="1">
    <citation type="submission" date="2023-04" db="EMBL/GenBank/DDBJ databases">
        <title>A novel bacteria isolated from coastal sediment.</title>
        <authorList>
            <person name="Liu X.-J."/>
            <person name="Du Z.-J."/>
        </authorList>
    </citation>
    <scope>NUCLEOTIDE SEQUENCE [LARGE SCALE GENOMIC DNA]</scope>
    <source>
        <strain evidence="3 4">SDUM461004</strain>
    </source>
</reference>
<evidence type="ECO:0000256" key="1">
    <source>
        <dbReference type="ARBA" id="ARBA00005662"/>
    </source>
</evidence>